<gene>
    <name evidence="1" type="ORF">CNEO_42152</name>
</gene>
<sequence length="65" mass="7913">MDEKKNPQTEANKKWQEQNREKTRYLRNRSTARNFIKKQATLEDIDEIEELIKERKILLSPIIKN</sequence>
<comment type="caution">
    <text evidence="1">The sequence shown here is derived from an EMBL/GenBank/DDBJ whole genome shotgun (WGS) entry which is preliminary data.</text>
</comment>
<dbReference type="Proteomes" id="UP000789738">
    <property type="component" value="Unassembled WGS sequence"/>
</dbReference>
<organism evidence="1 2">
    <name type="scientific">Clostridium neonatale</name>
    <dbReference type="NCBI Taxonomy" id="137838"/>
    <lineage>
        <taxon>Bacteria</taxon>
        <taxon>Bacillati</taxon>
        <taxon>Bacillota</taxon>
        <taxon>Clostridia</taxon>
        <taxon>Eubacteriales</taxon>
        <taxon>Clostridiaceae</taxon>
        <taxon>Clostridium</taxon>
    </lineage>
</organism>
<proteinExistence type="predicted"/>
<evidence type="ECO:0000313" key="1">
    <source>
        <dbReference type="EMBL" id="CAG9705897.1"/>
    </source>
</evidence>
<evidence type="ECO:0000313" key="2">
    <source>
        <dbReference type="Proteomes" id="UP000789738"/>
    </source>
</evidence>
<reference evidence="1" key="1">
    <citation type="submission" date="2021-10" db="EMBL/GenBank/DDBJ databases">
        <authorList>
            <person name="Mesa V."/>
        </authorList>
    </citation>
    <scope>NUCLEOTIDE SEQUENCE</scope>
    <source>
        <strain evidence="1">CC3_PB</strain>
    </source>
</reference>
<dbReference type="EMBL" id="CAKJVE010000004">
    <property type="protein sequence ID" value="CAG9705897.1"/>
    <property type="molecule type" value="Genomic_DNA"/>
</dbReference>
<name>A0AA86JEY4_9CLOT</name>
<protein>
    <submittedName>
        <fullName evidence="1">Phage protein</fullName>
    </submittedName>
</protein>
<dbReference type="RefSeq" id="WP_210888120.1">
    <property type="nucleotide sequence ID" value="NZ_CAKJVE010000004.1"/>
</dbReference>
<dbReference type="AlphaFoldDB" id="A0AA86JEY4"/>
<accession>A0AA86JEY4</accession>